<dbReference type="InterPro" id="IPR029058">
    <property type="entry name" value="AB_hydrolase_fold"/>
</dbReference>
<name>A0A554N7D3_9EURY</name>
<protein>
    <submittedName>
        <fullName evidence="1">Uncharacterized protein</fullName>
    </submittedName>
</protein>
<dbReference type="RefSeq" id="WP_144262503.1">
    <property type="nucleotide sequence ID" value="NZ_QMDX01000008.1"/>
</dbReference>
<dbReference type="EMBL" id="QMDX01000008">
    <property type="protein sequence ID" value="TSD13316.1"/>
    <property type="molecule type" value="Genomic_DNA"/>
</dbReference>
<dbReference type="SUPFAM" id="SSF53474">
    <property type="entry name" value="alpha/beta-Hydrolases"/>
    <property type="match status" value="1"/>
</dbReference>
<proteinExistence type="predicted"/>
<evidence type="ECO:0000313" key="1">
    <source>
        <dbReference type="EMBL" id="TSD13316.1"/>
    </source>
</evidence>
<keyword evidence="2" id="KW-1185">Reference proteome</keyword>
<sequence>MSPGPAANAGLIRLGRTPVRARSERRGRLGGLALAGVAGAALARNTYREVPVEALEPASAEGGDDYWTPPWFAEQFGDAVPGAEAVRYDGVGHTPMEEVSAPTAADIRRFLAERRAGGQ</sequence>
<organism evidence="1 2">
    <name type="scientific">Haloglomus irregulare</name>
    <dbReference type="NCBI Taxonomy" id="2234134"/>
    <lineage>
        <taxon>Archaea</taxon>
        <taxon>Methanobacteriati</taxon>
        <taxon>Methanobacteriota</taxon>
        <taxon>Stenosarchaea group</taxon>
        <taxon>Halobacteria</taxon>
        <taxon>Halobacteriales</taxon>
        <taxon>Natronomonadaceae</taxon>
        <taxon>Haloglomus</taxon>
    </lineage>
</organism>
<dbReference type="Gene3D" id="3.40.50.1820">
    <property type="entry name" value="alpha/beta hydrolase"/>
    <property type="match status" value="1"/>
</dbReference>
<dbReference type="InParanoid" id="A0A554N7D3"/>
<dbReference type="OrthoDB" id="7531at2157"/>
<dbReference type="AlphaFoldDB" id="A0A554N7D3"/>
<reference evidence="1 2" key="1">
    <citation type="submission" date="2018-06" db="EMBL/GenBank/DDBJ databases">
        <title>Natronomonas sp. F16-60 a new haloarchaeon isolated from a solar saltern of Isla Cristina, Huelva, Spain.</title>
        <authorList>
            <person name="Duran-Viseras A."/>
            <person name="Sanchez-Porro C."/>
            <person name="Ventosa A."/>
        </authorList>
    </citation>
    <scope>NUCLEOTIDE SEQUENCE [LARGE SCALE GENOMIC DNA]</scope>
    <source>
        <strain evidence="1 2">F16-60</strain>
    </source>
</reference>
<accession>A0A554N7D3</accession>
<dbReference type="Proteomes" id="UP000319894">
    <property type="component" value="Unassembled WGS sequence"/>
</dbReference>
<gene>
    <name evidence="1" type="ORF">DP107_12535</name>
</gene>
<comment type="caution">
    <text evidence="1">The sequence shown here is derived from an EMBL/GenBank/DDBJ whole genome shotgun (WGS) entry which is preliminary data.</text>
</comment>
<evidence type="ECO:0000313" key="2">
    <source>
        <dbReference type="Proteomes" id="UP000319894"/>
    </source>
</evidence>